<evidence type="ECO:0000256" key="5">
    <source>
        <dbReference type="ARBA" id="ARBA00022679"/>
    </source>
</evidence>
<name>A0A7T3V4M9_9SPIR</name>
<comment type="catalytic activity">
    <reaction evidence="1">
        <text>ATP + protein L-histidine = ADP + protein N-phospho-L-histidine.</text>
        <dbReference type="EC" id="2.7.13.3"/>
    </reaction>
</comment>
<sequence length="470" mass="53644">MKINSQFTILIAGILCLPLLCMLVLPVYMYMTSSQRYLMQNYNEMRNVNLQNLSDNDWNEMKKHLENTPPNTQILIYYNDTAIISNMKEIKNGARLTSDNLFDFVRSTSGIFDYQFRAICFESNDSTGRDNNKGLVVSRYPIAGNKTKHKLPFFFLPMFLCLIAFESFTVIIVIKISKSISVSIQDLEKSMQKIADGELDTKIDIPKKGRRSNEITSLMENLERMRVSLKDNQERRTKFIMGISHDLRTPIALIKGYTEAITDGVVSDMDSIKKALYIIHSKTDQFENMINDLINYVKLSSTDWRKTLEPTSLEAVMNDYAKSLGLTADVYNRGIFTEVKIDPELKIPLDRNLFNRMLENLFSNALRYTKEGDSITVSGVQTKDDVRITVADTGCGIARKDLDHIYDLFYRGTSSRREKGFGIGLSVVKTIVDTMDWKIQVDSEEGEGTVFTIIIPLSQQNEKKALVQTV</sequence>
<dbReference type="InterPro" id="IPR003660">
    <property type="entry name" value="HAMP_dom"/>
</dbReference>
<evidence type="ECO:0000256" key="8">
    <source>
        <dbReference type="SAM" id="Phobius"/>
    </source>
</evidence>
<dbReference type="PRINTS" id="PR00344">
    <property type="entry name" value="BCTRLSENSOR"/>
</dbReference>
<dbReference type="SMART" id="SM00304">
    <property type="entry name" value="HAMP"/>
    <property type="match status" value="1"/>
</dbReference>
<dbReference type="EC" id="2.7.13.3" evidence="3"/>
<keyword evidence="8" id="KW-0812">Transmembrane</keyword>
<keyword evidence="8" id="KW-1133">Transmembrane helix</keyword>
<evidence type="ECO:0000259" key="10">
    <source>
        <dbReference type="PROSITE" id="PS50885"/>
    </source>
</evidence>
<dbReference type="GO" id="GO:0016036">
    <property type="term" value="P:cellular response to phosphate starvation"/>
    <property type="evidence" value="ECO:0007669"/>
    <property type="project" value="TreeGrafter"/>
</dbReference>
<keyword evidence="8" id="KW-0472">Membrane</keyword>
<accession>A0A7T3V4M9</accession>
<reference evidence="11 12" key="1">
    <citation type="submission" date="2020-11" db="EMBL/GenBank/DDBJ databases">
        <title>Treponema Peruensis nv. sp., first commensal Treponema isolated from human feces.</title>
        <authorList>
            <person name="Belkhou C."/>
            <person name="Raes J."/>
        </authorList>
    </citation>
    <scope>NUCLEOTIDE SEQUENCE [LARGE SCALE GENOMIC DNA]</scope>
    <source>
        <strain evidence="11 12">RCC2812</strain>
    </source>
</reference>
<gene>
    <name evidence="11" type="ORF">IWA51_06815</name>
</gene>
<dbReference type="Pfam" id="PF00672">
    <property type="entry name" value="HAMP"/>
    <property type="match status" value="1"/>
</dbReference>
<keyword evidence="12" id="KW-1185">Reference proteome</keyword>
<dbReference type="GO" id="GO:0000155">
    <property type="term" value="F:phosphorelay sensor kinase activity"/>
    <property type="evidence" value="ECO:0007669"/>
    <property type="project" value="InterPro"/>
</dbReference>
<dbReference type="Gene3D" id="6.10.340.10">
    <property type="match status" value="1"/>
</dbReference>
<dbReference type="Gene3D" id="3.30.565.10">
    <property type="entry name" value="Histidine kinase-like ATPase, C-terminal domain"/>
    <property type="match status" value="1"/>
</dbReference>
<feature type="domain" description="Histidine kinase" evidence="9">
    <location>
        <begin position="242"/>
        <end position="459"/>
    </location>
</feature>
<dbReference type="RefSeq" id="WP_177528069.1">
    <property type="nucleotide sequence ID" value="NZ_CBCSHE010000003.1"/>
</dbReference>
<evidence type="ECO:0000259" key="9">
    <source>
        <dbReference type="PROSITE" id="PS50109"/>
    </source>
</evidence>
<dbReference type="Gene3D" id="1.10.287.130">
    <property type="match status" value="1"/>
</dbReference>
<evidence type="ECO:0000256" key="2">
    <source>
        <dbReference type="ARBA" id="ARBA00004370"/>
    </source>
</evidence>
<evidence type="ECO:0000313" key="11">
    <source>
        <dbReference type="EMBL" id="QPZ99994.1"/>
    </source>
</evidence>
<evidence type="ECO:0000256" key="1">
    <source>
        <dbReference type="ARBA" id="ARBA00000085"/>
    </source>
</evidence>
<dbReference type="InterPro" id="IPR036097">
    <property type="entry name" value="HisK_dim/P_sf"/>
</dbReference>
<dbReference type="PROSITE" id="PS50109">
    <property type="entry name" value="HIS_KIN"/>
    <property type="match status" value="1"/>
</dbReference>
<dbReference type="InterPro" id="IPR003594">
    <property type="entry name" value="HATPase_dom"/>
</dbReference>
<dbReference type="Proteomes" id="UP000595224">
    <property type="component" value="Chromosome"/>
</dbReference>
<dbReference type="Pfam" id="PF02518">
    <property type="entry name" value="HATPase_c"/>
    <property type="match status" value="1"/>
</dbReference>
<dbReference type="InterPro" id="IPR005467">
    <property type="entry name" value="His_kinase_dom"/>
</dbReference>
<organism evidence="11 12">
    <name type="scientific">Treponema peruense</name>
    <dbReference type="NCBI Taxonomy" id="2787628"/>
    <lineage>
        <taxon>Bacteria</taxon>
        <taxon>Pseudomonadati</taxon>
        <taxon>Spirochaetota</taxon>
        <taxon>Spirochaetia</taxon>
        <taxon>Spirochaetales</taxon>
        <taxon>Treponemataceae</taxon>
        <taxon>Treponema</taxon>
    </lineage>
</organism>
<dbReference type="InterPro" id="IPR004358">
    <property type="entry name" value="Sig_transdc_His_kin-like_C"/>
</dbReference>
<protein>
    <recommendedName>
        <fullName evidence="3">histidine kinase</fullName>
        <ecNumber evidence="3">2.7.13.3</ecNumber>
    </recommendedName>
</protein>
<comment type="subcellular location">
    <subcellularLocation>
        <location evidence="2">Membrane</location>
    </subcellularLocation>
</comment>
<dbReference type="InterPro" id="IPR036890">
    <property type="entry name" value="HATPase_C_sf"/>
</dbReference>
<feature type="domain" description="HAMP" evidence="10">
    <location>
        <begin position="178"/>
        <end position="234"/>
    </location>
</feature>
<dbReference type="FunFam" id="3.30.565.10:FF:000006">
    <property type="entry name" value="Sensor histidine kinase WalK"/>
    <property type="match status" value="1"/>
</dbReference>
<dbReference type="SMART" id="SM00387">
    <property type="entry name" value="HATPase_c"/>
    <property type="match status" value="1"/>
</dbReference>
<dbReference type="CDD" id="cd00082">
    <property type="entry name" value="HisKA"/>
    <property type="match status" value="1"/>
</dbReference>
<evidence type="ECO:0000313" key="12">
    <source>
        <dbReference type="Proteomes" id="UP000595224"/>
    </source>
</evidence>
<evidence type="ECO:0000256" key="3">
    <source>
        <dbReference type="ARBA" id="ARBA00012438"/>
    </source>
</evidence>
<dbReference type="GO" id="GO:0004721">
    <property type="term" value="F:phosphoprotein phosphatase activity"/>
    <property type="evidence" value="ECO:0007669"/>
    <property type="project" value="TreeGrafter"/>
</dbReference>
<keyword evidence="4" id="KW-0597">Phosphoprotein</keyword>
<dbReference type="SUPFAM" id="SSF55874">
    <property type="entry name" value="ATPase domain of HSP90 chaperone/DNA topoisomerase II/histidine kinase"/>
    <property type="match status" value="1"/>
</dbReference>
<dbReference type="PANTHER" id="PTHR45453">
    <property type="entry name" value="PHOSPHATE REGULON SENSOR PROTEIN PHOR"/>
    <property type="match status" value="1"/>
</dbReference>
<feature type="transmembrane region" description="Helical" evidence="8">
    <location>
        <begin position="6"/>
        <end position="30"/>
    </location>
</feature>
<dbReference type="InterPro" id="IPR050351">
    <property type="entry name" value="BphY/WalK/GraS-like"/>
</dbReference>
<keyword evidence="7" id="KW-0902">Two-component regulatory system</keyword>
<dbReference type="SUPFAM" id="SSF158472">
    <property type="entry name" value="HAMP domain-like"/>
    <property type="match status" value="1"/>
</dbReference>
<dbReference type="SUPFAM" id="SSF47384">
    <property type="entry name" value="Homodimeric domain of signal transducing histidine kinase"/>
    <property type="match status" value="1"/>
</dbReference>
<dbReference type="SMART" id="SM00388">
    <property type="entry name" value="HisKA"/>
    <property type="match status" value="1"/>
</dbReference>
<dbReference type="Pfam" id="PF00512">
    <property type="entry name" value="HisKA"/>
    <property type="match status" value="1"/>
</dbReference>
<dbReference type="AlphaFoldDB" id="A0A7T3V4M9"/>
<evidence type="ECO:0000256" key="4">
    <source>
        <dbReference type="ARBA" id="ARBA00022553"/>
    </source>
</evidence>
<proteinExistence type="predicted"/>
<evidence type="ECO:0000256" key="7">
    <source>
        <dbReference type="ARBA" id="ARBA00023012"/>
    </source>
</evidence>
<dbReference type="KEGG" id="tper:IWA51_06815"/>
<keyword evidence="6" id="KW-0418">Kinase</keyword>
<feature type="transmembrane region" description="Helical" evidence="8">
    <location>
        <begin position="153"/>
        <end position="174"/>
    </location>
</feature>
<dbReference type="PROSITE" id="PS50885">
    <property type="entry name" value="HAMP"/>
    <property type="match status" value="1"/>
</dbReference>
<keyword evidence="5" id="KW-0808">Transferase</keyword>
<evidence type="ECO:0000256" key="6">
    <source>
        <dbReference type="ARBA" id="ARBA00022777"/>
    </source>
</evidence>
<dbReference type="InterPro" id="IPR003661">
    <property type="entry name" value="HisK_dim/P_dom"/>
</dbReference>
<dbReference type="GO" id="GO:0005886">
    <property type="term" value="C:plasma membrane"/>
    <property type="evidence" value="ECO:0007669"/>
    <property type="project" value="TreeGrafter"/>
</dbReference>
<dbReference type="PANTHER" id="PTHR45453:SF1">
    <property type="entry name" value="PHOSPHATE REGULON SENSOR PROTEIN PHOR"/>
    <property type="match status" value="1"/>
</dbReference>
<dbReference type="EMBL" id="CP064936">
    <property type="protein sequence ID" value="QPZ99994.1"/>
    <property type="molecule type" value="Genomic_DNA"/>
</dbReference>
<dbReference type="CDD" id="cd06225">
    <property type="entry name" value="HAMP"/>
    <property type="match status" value="1"/>
</dbReference>